<dbReference type="GO" id="GO:0000049">
    <property type="term" value="F:tRNA binding"/>
    <property type="evidence" value="ECO:0007669"/>
    <property type="project" value="UniProtKB-KW"/>
</dbReference>
<protein>
    <recommendedName>
        <fullName evidence="13">Alanine--tRNA ligase</fullName>
        <ecNumber evidence="13">6.1.1.7</ecNumber>
    </recommendedName>
    <alternativeName>
        <fullName evidence="13">Alanyl-tRNA synthetase</fullName>
        <shortName evidence="13">AlaRS</shortName>
    </alternativeName>
</protein>
<dbReference type="Gene3D" id="3.10.310.40">
    <property type="match status" value="1"/>
</dbReference>
<dbReference type="GO" id="GO:0008270">
    <property type="term" value="F:zinc ion binding"/>
    <property type="evidence" value="ECO:0007669"/>
    <property type="project" value="UniProtKB-UniRule"/>
</dbReference>
<dbReference type="SUPFAM" id="SSF50447">
    <property type="entry name" value="Translation proteins"/>
    <property type="match status" value="1"/>
</dbReference>
<dbReference type="FunFam" id="3.30.980.10:FF:000004">
    <property type="entry name" value="Alanine--tRNA ligase, cytoplasmic"/>
    <property type="match status" value="1"/>
</dbReference>
<dbReference type="GO" id="GO:0005524">
    <property type="term" value="F:ATP binding"/>
    <property type="evidence" value="ECO:0007669"/>
    <property type="project" value="UniProtKB-UniRule"/>
</dbReference>
<dbReference type="GO" id="GO:0002161">
    <property type="term" value="F:aminoacyl-tRNA deacylase activity"/>
    <property type="evidence" value="ECO:0007669"/>
    <property type="project" value="TreeGrafter"/>
</dbReference>
<evidence type="ECO:0000256" key="1">
    <source>
        <dbReference type="ARBA" id="ARBA00008226"/>
    </source>
</evidence>
<dbReference type="Proteomes" id="UP000579605">
    <property type="component" value="Unassembled WGS sequence"/>
</dbReference>
<dbReference type="Pfam" id="PF07973">
    <property type="entry name" value="tRNA_SAD"/>
    <property type="match status" value="1"/>
</dbReference>
<keyword evidence="10 13" id="KW-0030">Aminoacyl-tRNA synthetase</keyword>
<evidence type="ECO:0000313" key="16">
    <source>
        <dbReference type="EMBL" id="NYH89623.1"/>
    </source>
</evidence>
<evidence type="ECO:0000256" key="14">
    <source>
        <dbReference type="SAM" id="MobiDB-lite"/>
    </source>
</evidence>
<keyword evidence="9 13" id="KW-0648">Protein biosynthesis</keyword>
<dbReference type="EMBL" id="JACBZH010000001">
    <property type="protein sequence ID" value="NYH89623.1"/>
    <property type="molecule type" value="Genomic_DNA"/>
</dbReference>
<feature type="binding site" evidence="13">
    <location>
        <position position="580"/>
    </location>
    <ligand>
        <name>Zn(2+)</name>
        <dbReference type="ChEBI" id="CHEBI:29105"/>
    </ligand>
</feature>
<comment type="cofactor">
    <cofactor evidence="13">
        <name>Zn(2+)</name>
        <dbReference type="ChEBI" id="CHEBI:29105"/>
    </cofactor>
    <text evidence="13">Binds 1 zinc ion per subunit.</text>
</comment>
<dbReference type="SUPFAM" id="SSF55186">
    <property type="entry name" value="ThrRS/AlaRS common domain"/>
    <property type="match status" value="1"/>
</dbReference>
<dbReference type="InterPro" id="IPR050058">
    <property type="entry name" value="Ala-tRNA_ligase"/>
</dbReference>
<dbReference type="AlphaFoldDB" id="A0A852ZBB9"/>
<dbReference type="PRINTS" id="PR00980">
    <property type="entry name" value="TRNASYNTHALA"/>
</dbReference>
<evidence type="ECO:0000256" key="12">
    <source>
        <dbReference type="ARBA" id="ARBA00048300"/>
    </source>
</evidence>
<feature type="compositionally biased region" description="Gly residues" evidence="14">
    <location>
        <begin position="738"/>
        <end position="754"/>
    </location>
</feature>
<comment type="domain">
    <text evidence="13">Consists of three domains; the N-terminal catalytic domain, the editing domain and the C-terminal C-Ala domain. The editing domain removes incorrectly charged amino acids, while the C-Ala domain, along with tRNA(Ala), serves as a bridge to cooperatively bring together the editing and aminoacylation centers thus stimulating deacylation of misacylated tRNAs.</text>
</comment>
<dbReference type="PROSITE" id="PS50860">
    <property type="entry name" value="AA_TRNA_LIGASE_II_ALA"/>
    <property type="match status" value="1"/>
</dbReference>
<dbReference type="InterPro" id="IPR023033">
    <property type="entry name" value="Ala_tRNA_ligase_euk/bac"/>
</dbReference>
<dbReference type="HAMAP" id="MF_00036_B">
    <property type="entry name" value="Ala_tRNA_synth_B"/>
    <property type="match status" value="1"/>
</dbReference>
<keyword evidence="6 13" id="KW-0862">Zinc</keyword>
<comment type="subcellular location">
    <subcellularLocation>
        <location evidence="13">Cytoplasm</location>
    </subcellularLocation>
</comment>
<organism evidence="16 17">
    <name type="scientific">Actinopolymorpha rutila</name>
    <dbReference type="NCBI Taxonomy" id="446787"/>
    <lineage>
        <taxon>Bacteria</taxon>
        <taxon>Bacillati</taxon>
        <taxon>Actinomycetota</taxon>
        <taxon>Actinomycetes</taxon>
        <taxon>Propionibacteriales</taxon>
        <taxon>Actinopolymorphaceae</taxon>
        <taxon>Actinopolymorpha</taxon>
    </lineage>
</organism>
<evidence type="ECO:0000256" key="8">
    <source>
        <dbReference type="ARBA" id="ARBA00022884"/>
    </source>
</evidence>
<dbReference type="GO" id="GO:0004813">
    <property type="term" value="F:alanine-tRNA ligase activity"/>
    <property type="evidence" value="ECO:0007669"/>
    <property type="project" value="UniProtKB-UniRule"/>
</dbReference>
<comment type="similarity">
    <text evidence="1 13">Belongs to the class-II aminoacyl-tRNA synthetase family.</text>
</comment>
<dbReference type="GO" id="GO:0006419">
    <property type="term" value="P:alanyl-tRNA aminoacylation"/>
    <property type="evidence" value="ECO:0007669"/>
    <property type="project" value="UniProtKB-UniRule"/>
</dbReference>
<keyword evidence="8 13" id="KW-0694">RNA-binding</keyword>
<evidence type="ECO:0000256" key="2">
    <source>
        <dbReference type="ARBA" id="ARBA00022555"/>
    </source>
</evidence>
<evidence type="ECO:0000313" key="17">
    <source>
        <dbReference type="Proteomes" id="UP000579605"/>
    </source>
</evidence>
<gene>
    <name evidence="13" type="primary">alaS</name>
    <name evidence="16" type="ORF">F4554_002261</name>
</gene>
<comment type="function">
    <text evidence="11 13">Catalyzes the attachment of alanine to tRNA(Ala) in a two-step reaction: alanine is first activated by ATP to form Ala-AMP and then transferred to the acceptor end of tRNA(Ala). Also edits incorrectly charged Ser-tRNA(Ala) and Gly-tRNA(Ala) via its editing domain.</text>
</comment>
<dbReference type="SUPFAM" id="SSF55681">
    <property type="entry name" value="Class II aaRS and biotin synthetases"/>
    <property type="match status" value="1"/>
</dbReference>
<keyword evidence="5 13" id="KW-0547">Nucleotide-binding</keyword>
<evidence type="ECO:0000256" key="9">
    <source>
        <dbReference type="ARBA" id="ARBA00022917"/>
    </source>
</evidence>
<evidence type="ECO:0000256" key="6">
    <source>
        <dbReference type="ARBA" id="ARBA00022833"/>
    </source>
</evidence>
<dbReference type="PANTHER" id="PTHR11777:SF9">
    <property type="entry name" value="ALANINE--TRNA LIGASE, CYTOPLASMIC"/>
    <property type="match status" value="1"/>
</dbReference>
<dbReference type="EC" id="6.1.1.7" evidence="13"/>
<dbReference type="Gene3D" id="3.30.930.10">
    <property type="entry name" value="Bira Bifunctional Protein, Domain 2"/>
    <property type="match status" value="1"/>
</dbReference>
<dbReference type="Gene3D" id="3.30.980.10">
    <property type="entry name" value="Threonyl-trna Synthetase, Chain A, domain 2"/>
    <property type="match status" value="1"/>
</dbReference>
<feature type="binding site" evidence="13">
    <location>
        <position position="584"/>
    </location>
    <ligand>
        <name>Zn(2+)</name>
        <dbReference type="ChEBI" id="CHEBI:29105"/>
    </ligand>
</feature>
<keyword evidence="4 13" id="KW-0479">Metal-binding</keyword>
<evidence type="ECO:0000256" key="13">
    <source>
        <dbReference type="HAMAP-Rule" id="MF_00036"/>
    </source>
</evidence>
<dbReference type="InterPro" id="IPR018165">
    <property type="entry name" value="Ala-tRNA-synth_IIc_core"/>
</dbReference>
<dbReference type="InterPro" id="IPR018162">
    <property type="entry name" value="Ala-tRNA-ligase_IIc_anticod-bd"/>
</dbReference>
<feature type="binding site" evidence="13">
    <location>
        <position position="682"/>
    </location>
    <ligand>
        <name>Zn(2+)</name>
        <dbReference type="ChEBI" id="CHEBI:29105"/>
    </ligand>
</feature>
<keyword evidence="7 13" id="KW-0067">ATP-binding</keyword>
<dbReference type="CDD" id="cd00673">
    <property type="entry name" value="AlaRS_core"/>
    <property type="match status" value="1"/>
</dbReference>
<comment type="caution">
    <text evidence="16">The sequence shown here is derived from an EMBL/GenBank/DDBJ whole genome shotgun (WGS) entry which is preliminary data.</text>
</comment>
<feature type="domain" description="Alanyl-transfer RNA synthetases family profile" evidence="15">
    <location>
        <begin position="1"/>
        <end position="725"/>
    </location>
</feature>
<feature type="region of interest" description="Disordered" evidence="14">
    <location>
        <begin position="737"/>
        <end position="760"/>
    </location>
</feature>
<proteinExistence type="inferred from homology"/>
<dbReference type="InterPro" id="IPR009000">
    <property type="entry name" value="Transl_B-barrel_sf"/>
</dbReference>
<dbReference type="Gene3D" id="3.30.54.20">
    <property type="match status" value="1"/>
</dbReference>
<evidence type="ECO:0000256" key="11">
    <source>
        <dbReference type="ARBA" id="ARBA00024779"/>
    </source>
</evidence>
<keyword evidence="17" id="KW-1185">Reference proteome</keyword>
<keyword evidence="2 13" id="KW-0820">tRNA-binding</keyword>
<reference evidence="16 17" key="1">
    <citation type="submission" date="2020-07" db="EMBL/GenBank/DDBJ databases">
        <title>Sequencing the genomes of 1000 actinobacteria strains.</title>
        <authorList>
            <person name="Klenk H.-P."/>
        </authorList>
    </citation>
    <scope>NUCLEOTIDE SEQUENCE [LARGE SCALE GENOMIC DNA]</scope>
    <source>
        <strain evidence="16 17">DSM 18448</strain>
    </source>
</reference>
<dbReference type="NCBIfam" id="TIGR00344">
    <property type="entry name" value="alaS"/>
    <property type="match status" value="1"/>
</dbReference>
<dbReference type="SMART" id="SM00863">
    <property type="entry name" value="tRNA_SAD"/>
    <property type="match status" value="1"/>
</dbReference>
<dbReference type="InterPro" id="IPR018163">
    <property type="entry name" value="Thr/Ala-tRNA-synth_IIc_edit"/>
</dbReference>
<dbReference type="Gene3D" id="2.40.30.130">
    <property type="match status" value="1"/>
</dbReference>
<dbReference type="Pfam" id="PF01411">
    <property type="entry name" value="tRNA-synt_2c"/>
    <property type="match status" value="1"/>
</dbReference>
<evidence type="ECO:0000256" key="4">
    <source>
        <dbReference type="ARBA" id="ARBA00022723"/>
    </source>
</evidence>
<dbReference type="FunFam" id="3.30.54.20:FF:000001">
    <property type="entry name" value="Alanine--tRNA ligase"/>
    <property type="match status" value="1"/>
</dbReference>
<sequence length="932" mass="100160">MRTVDIRRTFLNFFTDRDHQVVPSSSLVTDDPSMLFTTAGMVQFKPYFLGTSTPPGSRLTSAQKCVRTVDIDGIGHTDRHTTFFEMLGNFSFGSYGPDEVVPWAYEFLTERLGLDPGRLWATVYRDDNETPARWQRLGIPSERIQRLGMADNYWSTGGPGPCGPCTEIFYDRGPEFGRDGGPAAGPDRFFEVWNLVFMRHVRGEGGTDDDFPIVGDLPQACVESGLGVERAAVVLQDVPHIHRTDALLPVLSSVLGRASGSRTRSPELSARIVVDHVRAAAFLLADGVLPGPDGRGYVLRRLVRRAVRHVRLLGVDSPLLADLADQVVDTHVESWPELSGHRALVRQALAYEEEAFGRTLTHGTRLLDTAIRRARAESGSSGSPESSGRPALSGRTAFELHDTYGFPVDLTVEVAAEAGLTVDTDRFAALMEDQRERARQARASAPGDVDVPYRALAERHGPTRFVGYDHHQADGTVLALVREGRELAVATEGERCTLVLDRTPMYAESGGQVGDTGTILVSGGSSGSSDEARLRVLDTRRGPGGLHIHEVEVVHGELRPGEPARTTVDLQRRQATARSHSATHVLHAVLREYLGDHARQQGSLVAPGRLRFDVSHFAPLDPDQVQAVEDEVNQRLLADPEVHVWETGQDEARAAGAIALFGETYGDVVRVVDIGDFSRELCGGTHVGHASAAGPVRIVGESSVGAGVRRLEALTGVDALRYADHEHRLLEQIQDLLGGSGRSGSGRSGSGGPGRSADRMLDQLRRRLTDLADAERELGRRRRADLLVGADRLLSRRRDTASGGWLVASRLDESGDGSGGGVNLGDPNLGDLDLRELAQAVLERGPRDRPGGVVLARALDGKAQLVLTVDPSSAGRGTAKELLTPAGRAIGGGAGGDGSFAHAGGRAVDRLDTALALAVDRLTEHLDGTNGG</sequence>
<dbReference type="SUPFAM" id="SSF101353">
    <property type="entry name" value="Putative anticodon-binding domain of alanyl-tRNA synthetase (AlaRS)"/>
    <property type="match status" value="1"/>
</dbReference>
<evidence type="ECO:0000256" key="10">
    <source>
        <dbReference type="ARBA" id="ARBA00023146"/>
    </source>
</evidence>
<dbReference type="InterPro" id="IPR012947">
    <property type="entry name" value="tRNA_SAD"/>
</dbReference>
<accession>A0A852ZBB9</accession>
<dbReference type="RefSeq" id="WP_179787317.1">
    <property type="nucleotide sequence ID" value="NZ_BAAARR010000008.1"/>
</dbReference>
<evidence type="ECO:0000256" key="3">
    <source>
        <dbReference type="ARBA" id="ARBA00022598"/>
    </source>
</evidence>
<comment type="catalytic activity">
    <reaction evidence="12 13">
        <text>tRNA(Ala) + L-alanine + ATP = L-alanyl-tRNA(Ala) + AMP + diphosphate</text>
        <dbReference type="Rhea" id="RHEA:12540"/>
        <dbReference type="Rhea" id="RHEA-COMP:9657"/>
        <dbReference type="Rhea" id="RHEA-COMP:9923"/>
        <dbReference type="ChEBI" id="CHEBI:30616"/>
        <dbReference type="ChEBI" id="CHEBI:33019"/>
        <dbReference type="ChEBI" id="CHEBI:57972"/>
        <dbReference type="ChEBI" id="CHEBI:78442"/>
        <dbReference type="ChEBI" id="CHEBI:78497"/>
        <dbReference type="ChEBI" id="CHEBI:456215"/>
        <dbReference type="EC" id="6.1.1.7"/>
    </reaction>
</comment>
<dbReference type="InterPro" id="IPR002318">
    <property type="entry name" value="Ala-tRNA-lgiase_IIc"/>
</dbReference>
<evidence type="ECO:0000256" key="7">
    <source>
        <dbReference type="ARBA" id="ARBA00022840"/>
    </source>
</evidence>
<keyword evidence="3 13" id="KW-0436">Ligase</keyword>
<feature type="binding site" evidence="13">
    <location>
        <position position="686"/>
    </location>
    <ligand>
        <name>Zn(2+)</name>
        <dbReference type="ChEBI" id="CHEBI:29105"/>
    </ligand>
</feature>
<evidence type="ECO:0000256" key="5">
    <source>
        <dbReference type="ARBA" id="ARBA00022741"/>
    </source>
</evidence>
<evidence type="ECO:0000259" key="15">
    <source>
        <dbReference type="PROSITE" id="PS50860"/>
    </source>
</evidence>
<dbReference type="InterPro" id="IPR018164">
    <property type="entry name" value="Ala-tRNA-synth_IIc_N"/>
</dbReference>
<dbReference type="PANTHER" id="PTHR11777">
    <property type="entry name" value="ALANYL-TRNA SYNTHETASE"/>
    <property type="match status" value="1"/>
</dbReference>
<dbReference type="GO" id="GO:0005829">
    <property type="term" value="C:cytosol"/>
    <property type="evidence" value="ECO:0007669"/>
    <property type="project" value="TreeGrafter"/>
</dbReference>
<keyword evidence="13" id="KW-0963">Cytoplasm</keyword>
<dbReference type="InterPro" id="IPR045864">
    <property type="entry name" value="aa-tRNA-synth_II/BPL/LPL"/>
</dbReference>
<name>A0A852ZBB9_9ACTN</name>